<dbReference type="NCBIfam" id="TIGR00020">
    <property type="entry name" value="prfB"/>
    <property type="match status" value="1"/>
</dbReference>
<proteinExistence type="inferred from homology"/>
<keyword evidence="6" id="KW-0175">Coiled coil</keyword>
<dbReference type="Pfam" id="PF03462">
    <property type="entry name" value="PCRF"/>
    <property type="match status" value="1"/>
</dbReference>
<dbReference type="Pfam" id="PF00472">
    <property type="entry name" value="RF-1"/>
    <property type="match status" value="1"/>
</dbReference>
<dbReference type="Gene3D" id="1.20.58.410">
    <property type="entry name" value="Release factor"/>
    <property type="match status" value="1"/>
</dbReference>
<evidence type="ECO:0000313" key="9">
    <source>
        <dbReference type="Proteomes" id="UP000603940"/>
    </source>
</evidence>
<evidence type="ECO:0000256" key="1">
    <source>
        <dbReference type="ARBA" id="ARBA00010835"/>
    </source>
</evidence>
<organism evidence="8 9">
    <name type="scientific">Pseudoroseomonas ludipueritiae</name>
    <dbReference type="NCBI Taxonomy" id="198093"/>
    <lineage>
        <taxon>Bacteria</taxon>
        <taxon>Pseudomonadati</taxon>
        <taxon>Pseudomonadota</taxon>
        <taxon>Alphaproteobacteria</taxon>
        <taxon>Acetobacterales</taxon>
        <taxon>Acetobacteraceae</taxon>
        <taxon>Pseudoroseomonas</taxon>
    </lineage>
</organism>
<dbReference type="EMBL" id="JACTUZ010000173">
    <property type="protein sequence ID" value="MBC9179709.1"/>
    <property type="molecule type" value="Genomic_DNA"/>
</dbReference>
<dbReference type="HAMAP" id="MF_00094">
    <property type="entry name" value="Rel_fac_2"/>
    <property type="match status" value="1"/>
</dbReference>
<feature type="modified residue" description="N5-methylglutamine" evidence="4">
    <location>
        <position position="250"/>
    </location>
</feature>
<dbReference type="Gene3D" id="3.30.160.20">
    <property type="match status" value="1"/>
</dbReference>
<dbReference type="SUPFAM" id="SSF75620">
    <property type="entry name" value="Release factor"/>
    <property type="match status" value="1"/>
</dbReference>
<keyword evidence="9" id="KW-1185">Reference proteome</keyword>
<dbReference type="Proteomes" id="UP000603940">
    <property type="component" value="Unassembled WGS sequence"/>
</dbReference>
<feature type="coiled-coil region" evidence="6">
    <location>
        <begin position="68"/>
        <end position="95"/>
    </location>
</feature>
<evidence type="ECO:0000256" key="6">
    <source>
        <dbReference type="SAM" id="Coils"/>
    </source>
</evidence>
<dbReference type="InterPro" id="IPR004374">
    <property type="entry name" value="PrfB"/>
</dbReference>
<evidence type="ECO:0000256" key="3">
    <source>
        <dbReference type="ARBA" id="ARBA00022917"/>
    </source>
</evidence>
<accession>A0ABR7RCY1</accession>
<name>A0ABR7RCY1_9PROT</name>
<comment type="function">
    <text evidence="4">Peptide chain release factor 2 directs the termination of translation in response to the peptide chain termination codons UGA and UAA.</text>
</comment>
<evidence type="ECO:0000256" key="5">
    <source>
        <dbReference type="NCBIfam" id="TIGR00020"/>
    </source>
</evidence>
<dbReference type="PROSITE" id="PS00745">
    <property type="entry name" value="RF_PROK_I"/>
    <property type="match status" value="1"/>
</dbReference>
<reference evidence="8 9" key="1">
    <citation type="journal article" date="2009" name="Int. J. Syst. Evol. Microbiol.">
        <title>Transfer of Teichococcus ludipueritiae and Muricoccus roseus to the genus Roseomonas, as Roseomonas ludipueritiae comb. nov. and Roseomonas rosea comb. nov., respectively, and emended description of the genus Roseomonas.</title>
        <authorList>
            <person name="Sanchez-Porro C."/>
            <person name="Gallego V."/>
            <person name="Busse H.J."/>
            <person name="Kampfer P."/>
            <person name="Ventosa A."/>
        </authorList>
    </citation>
    <scope>NUCLEOTIDE SEQUENCE [LARGE SCALE GENOMIC DNA]</scope>
    <source>
        <strain evidence="8 9">DSM 14915</strain>
    </source>
</reference>
<feature type="domain" description="Prokaryotic-type class I peptide chain release factors" evidence="7">
    <location>
        <begin position="243"/>
        <end position="259"/>
    </location>
</feature>
<keyword evidence="2 4" id="KW-0488">Methylation</keyword>
<dbReference type="SMART" id="SM00937">
    <property type="entry name" value="PCRF"/>
    <property type="match status" value="1"/>
</dbReference>
<dbReference type="PANTHER" id="PTHR43116">
    <property type="entry name" value="PEPTIDE CHAIN RELEASE FACTOR 2"/>
    <property type="match status" value="1"/>
</dbReference>
<comment type="PTM">
    <text evidence="4">Methylated by PrmC. Methylation increases the termination efficiency of RF2.</text>
</comment>
<dbReference type="Gene3D" id="3.30.70.1660">
    <property type="match status" value="1"/>
</dbReference>
<dbReference type="InterPro" id="IPR005139">
    <property type="entry name" value="PCRF"/>
</dbReference>
<evidence type="ECO:0000313" key="8">
    <source>
        <dbReference type="EMBL" id="MBC9179709.1"/>
    </source>
</evidence>
<comment type="caution">
    <text evidence="8">The sequence shown here is derived from an EMBL/GenBank/DDBJ whole genome shotgun (WGS) entry which is preliminary data.</text>
</comment>
<evidence type="ECO:0000256" key="4">
    <source>
        <dbReference type="HAMAP-Rule" id="MF_00094"/>
    </source>
</evidence>
<comment type="subcellular location">
    <subcellularLocation>
        <location evidence="4">Cytoplasm</location>
    </subcellularLocation>
</comment>
<keyword evidence="3 4" id="KW-0648">Protein biosynthesis</keyword>
<evidence type="ECO:0000256" key="2">
    <source>
        <dbReference type="ARBA" id="ARBA00022481"/>
    </source>
</evidence>
<dbReference type="PANTHER" id="PTHR43116:SF3">
    <property type="entry name" value="CLASS I PEPTIDE CHAIN RELEASE FACTOR"/>
    <property type="match status" value="1"/>
</dbReference>
<dbReference type="RefSeq" id="WP_187780721.1">
    <property type="nucleotide sequence ID" value="NZ_JACTUZ010000173.1"/>
</dbReference>
<keyword evidence="4" id="KW-0963">Cytoplasm</keyword>
<gene>
    <name evidence="4 8" type="primary">prfB</name>
    <name evidence="8" type="ORF">IBL25_22450</name>
</gene>
<dbReference type="InterPro" id="IPR000352">
    <property type="entry name" value="Pep_chain_release_fac_I"/>
</dbReference>
<dbReference type="InterPro" id="IPR045853">
    <property type="entry name" value="Pep_chain_release_fac_I_sf"/>
</dbReference>
<sequence>MRADAEALNGQIQDSIALLRRHLDWDVALRRLDEVNARAEDPTLWDRPDEAQAVMRERGRLADQIEGVQKLEQNVRDALELIEMAEAEGDEATANAAVADLKDFAAEAKRREIESLLSGEADMRDCFVEVNAGAGGTEAQDWAQMLLRMYTRWAEKRGYKVQLTEESEGEQAGIKSATIQVSGPNAYGWLKTESGVHRLVRISPFDAAARRQTSFASVYVFPVIDDKIEIEINPADLKTDTFRASGAGGQHVNKTESGVRFTHIPTGIVAASTQDRSQHRNRVIAMDMLKARLYELELRKREEVNAATEAGKTDIGWGHQIRSYVLAPYQLVKDLRTNVEKGNPDGVLDGELDDFMAAALASRVGATRSEASANAR</sequence>
<evidence type="ECO:0000259" key="7">
    <source>
        <dbReference type="PROSITE" id="PS00745"/>
    </source>
</evidence>
<protein>
    <recommendedName>
        <fullName evidence="4 5">Peptide chain release factor 2</fullName>
        <shortName evidence="4">RF-2</shortName>
    </recommendedName>
</protein>
<comment type="similarity">
    <text evidence="1 4">Belongs to the prokaryotic/mitochondrial release factor family.</text>
</comment>